<dbReference type="EMBL" id="QREI01000002">
    <property type="protein sequence ID" value="REE25586.1"/>
    <property type="molecule type" value="Genomic_DNA"/>
</dbReference>
<keyword evidence="2" id="KW-1185">Reference proteome</keyword>
<name>A0A3D9N1G0_9FLAO</name>
<dbReference type="Gene3D" id="3.30.559.10">
    <property type="entry name" value="Chloramphenicol acetyltransferase-like domain"/>
    <property type="match status" value="1"/>
</dbReference>
<proteinExistence type="predicted"/>
<evidence type="ECO:0000313" key="1">
    <source>
        <dbReference type="EMBL" id="REE25586.1"/>
    </source>
</evidence>
<dbReference type="RefSeq" id="WP_115808580.1">
    <property type="nucleotide sequence ID" value="NZ_QREI01000002.1"/>
</dbReference>
<gene>
    <name evidence="1" type="ORF">DFQ09_102177</name>
</gene>
<dbReference type="PANTHER" id="PTHR38474">
    <property type="entry name" value="SLR0299 PROTEIN"/>
    <property type="match status" value="1"/>
</dbReference>
<dbReference type="SMART" id="SM01059">
    <property type="entry name" value="CAT"/>
    <property type="match status" value="1"/>
</dbReference>
<dbReference type="InterPro" id="IPR023213">
    <property type="entry name" value="CAT-like_dom_sf"/>
</dbReference>
<keyword evidence="1" id="KW-0808">Transferase</keyword>
<accession>A0A3D9N1G0</accession>
<comment type="caution">
    <text evidence="1">The sequence shown here is derived from an EMBL/GenBank/DDBJ whole genome shotgun (WGS) entry which is preliminary data.</text>
</comment>
<dbReference type="InterPro" id="IPR001707">
    <property type="entry name" value="Cmp_AcTrfase"/>
</dbReference>
<organism evidence="1 2">
    <name type="scientific">Winogradskyella pacifica</name>
    <dbReference type="NCBI Taxonomy" id="664642"/>
    <lineage>
        <taxon>Bacteria</taxon>
        <taxon>Pseudomonadati</taxon>
        <taxon>Bacteroidota</taxon>
        <taxon>Flavobacteriia</taxon>
        <taxon>Flavobacteriales</taxon>
        <taxon>Flavobacteriaceae</taxon>
        <taxon>Winogradskyella</taxon>
    </lineage>
</organism>
<dbReference type="Pfam" id="PF00302">
    <property type="entry name" value="CAT"/>
    <property type="match status" value="1"/>
</dbReference>
<sequence length="207" mass="24119">MKVIDKHTWNRQAHFEFFNTFEDPYFGVTFKVDVTNAYAYSRHNEPSFFVTYLHATMQAINDVENLKYRINEANEVVVFDTIHASPTILRPNKTFGFSFVKYDKDILKFQNNFLKEKERIFDSNDLFPPVNSIDCVHCSSLPWVNFTGHKEPFKGDKESIPKLAFSKMESVGSKKEMQVAISVNHALVDGYHIGLFNEKLQFHLNSY</sequence>
<protein>
    <submittedName>
        <fullName evidence="1">Chloramphenicol O-acetyltransferase type A</fullName>
    </submittedName>
</protein>
<dbReference type="OrthoDB" id="9801766at2"/>
<evidence type="ECO:0000313" key="2">
    <source>
        <dbReference type="Proteomes" id="UP000256919"/>
    </source>
</evidence>
<dbReference type="GO" id="GO:0008811">
    <property type="term" value="F:chloramphenicol O-acetyltransferase activity"/>
    <property type="evidence" value="ECO:0007669"/>
    <property type="project" value="InterPro"/>
</dbReference>
<dbReference type="AlphaFoldDB" id="A0A3D9N1G0"/>
<reference evidence="1 2" key="1">
    <citation type="submission" date="2018-07" db="EMBL/GenBank/DDBJ databases">
        <title>Genomic Encyclopedia of Type Strains, Phase III (KMG-III): the genomes of soil and plant-associated and newly described type strains.</title>
        <authorList>
            <person name="Whitman W."/>
        </authorList>
    </citation>
    <scope>NUCLEOTIDE SEQUENCE [LARGE SCALE GENOMIC DNA]</scope>
    <source>
        <strain evidence="1 2">CECT 7948</strain>
    </source>
</reference>
<dbReference type="SUPFAM" id="SSF52777">
    <property type="entry name" value="CoA-dependent acyltransferases"/>
    <property type="match status" value="1"/>
</dbReference>
<dbReference type="Proteomes" id="UP000256919">
    <property type="component" value="Unassembled WGS sequence"/>
</dbReference>
<dbReference type="PANTHER" id="PTHR38474:SF1">
    <property type="entry name" value="SLR0299 PROTEIN"/>
    <property type="match status" value="1"/>
</dbReference>